<dbReference type="InterPro" id="IPR014881">
    <property type="entry name" value="NOB1_Zn-bd"/>
</dbReference>
<dbReference type="InterPro" id="IPR039907">
    <property type="entry name" value="NOB1"/>
</dbReference>
<dbReference type="AlphaFoldDB" id="A0A1X7TQL9"/>
<feature type="compositionally biased region" description="Acidic residues" evidence="1">
    <location>
        <begin position="22"/>
        <end position="42"/>
    </location>
</feature>
<proteinExistence type="predicted"/>
<dbReference type="OrthoDB" id="446759at2759"/>
<dbReference type="GO" id="GO:0030688">
    <property type="term" value="C:preribosome, small subunit precursor"/>
    <property type="evidence" value="ECO:0007669"/>
    <property type="project" value="TreeGrafter"/>
</dbReference>
<feature type="domain" description="Nin one binding (NOB1) Zn-ribbon-like" evidence="2">
    <location>
        <begin position="109"/>
        <end position="180"/>
    </location>
</feature>
<feature type="region of interest" description="Disordered" evidence="1">
    <location>
        <begin position="22"/>
        <end position="45"/>
    </location>
</feature>
<sequence>MMHMYIFIDGDKDTALTNDSLEEQIEEEEEEERGEGEDDDDSWITPDNYQSVCDGIGGLMEETIDEISVGCMTTDYAMQRGLLNAVLLAYIMSYYRIGLNVVSIDGMLIKRIRTYAQQCKACFKVYFKSGLLFCPNCGNKSMIKVLADVGKDGLIHYSSLSDKQFSDKGLRYSLPLPKGGRRPDQLLLSLAQRLTFCLPRSRNKPHPLDPDYISQSFPFSFNDVTSRGAQIAFRAGGGRGRVGGAWHRNPNQVRKKK</sequence>
<name>A0A1X7TQL9_AMPQE</name>
<protein>
    <recommendedName>
        <fullName evidence="2">Nin one binding (NOB1) Zn-ribbon-like domain-containing protein</fullName>
    </recommendedName>
</protein>
<dbReference type="GO" id="GO:0004521">
    <property type="term" value="F:RNA endonuclease activity"/>
    <property type="evidence" value="ECO:0007669"/>
    <property type="project" value="TreeGrafter"/>
</dbReference>
<dbReference type="STRING" id="400682.A0A1X7TQL9"/>
<evidence type="ECO:0000313" key="3">
    <source>
        <dbReference type="EnsemblMetazoa" id="Aqu2.1.17190_001"/>
    </source>
</evidence>
<dbReference type="InParanoid" id="A0A1X7TQL9"/>
<evidence type="ECO:0000259" key="2">
    <source>
        <dbReference type="Pfam" id="PF08772"/>
    </source>
</evidence>
<organism evidence="3">
    <name type="scientific">Amphimedon queenslandica</name>
    <name type="common">Sponge</name>
    <dbReference type="NCBI Taxonomy" id="400682"/>
    <lineage>
        <taxon>Eukaryota</taxon>
        <taxon>Metazoa</taxon>
        <taxon>Porifera</taxon>
        <taxon>Demospongiae</taxon>
        <taxon>Heteroscleromorpha</taxon>
        <taxon>Haplosclerida</taxon>
        <taxon>Niphatidae</taxon>
        <taxon>Amphimedon</taxon>
    </lineage>
</organism>
<dbReference type="GO" id="GO:0030490">
    <property type="term" value="P:maturation of SSU-rRNA"/>
    <property type="evidence" value="ECO:0007669"/>
    <property type="project" value="TreeGrafter"/>
</dbReference>
<dbReference type="InterPro" id="IPR036283">
    <property type="entry name" value="NOB1_Zf-like_sf"/>
</dbReference>
<reference evidence="3" key="1">
    <citation type="submission" date="2017-05" db="UniProtKB">
        <authorList>
            <consortium name="EnsemblMetazoa"/>
        </authorList>
    </citation>
    <scope>IDENTIFICATION</scope>
</reference>
<dbReference type="Gene3D" id="6.20.210.10">
    <property type="entry name" value="Nin one binding (NOB1), Zn-ribbon-like"/>
    <property type="match status" value="1"/>
</dbReference>
<dbReference type="PANTHER" id="PTHR12814:SF2">
    <property type="entry name" value="RNA-BINDING PROTEIN NOB1"/>
    <property type="match status" value="1"/>
</dbReference>
<dbReference type="Pfam" id="PF08772">
    <property type="entry name" value="Zn_ribbon_NOB1"/>
    <property type="match status" value="1"/>
</dbReference>
<dbReference type="PANTHER" id="PTHR12814">
    <property type="entry name" value="RNA-BINDING PROTEIN NOB1"/>
    <property type="match status" value="1"/>
</dbReference>
<dbReference type="SUPFAM" id="SSF144206">
    <property type="entry name" value="NOB1 zinc finger-like"/>
    <property type="match status" value="1"/>
</dbReference>
<dbReference type="EnsemblMetazoa" id="Aqu2.1.17190_001">
    <property type="protein sequence ID" value="Aqu2.1.17190_001"/>
    <property type="gene ID" value="Aqu2.1.17190"/>
</dbReference>
<evidence type="ECO:0000256" key="1">
    <source>
        <dbReference type="SAM" id="MobiDB-lite"/>
    </source>
</evidence>
<accession>A0A1X7TQL9</accession>
<dbReference type="eggNOG" id="KOG2463">
    <property type="taxonomic scope" value="Eukaryota"/>
</dbReference>